<proteinExistence type="predicted"/>
<protein>
    <submittedName>
        <fullName evidence="1">Uncharacterized protein</fullName>
    </submittedName>
</protein>
<reference evidence="1" key="2">
    <citation type="submission" date="2020-11" db="EMBL/GenBank/DDBJ databases">
        <authorList>
            <person name="McCartney M.A."/>
            <person name="Auch B."/>
            <person name="Kono T."/>
            <person name="Mallez S."/>
            <person name="Becker A."/>
            <person name="Gohl D.M."/>
            <person name="Silverstein K.A.T."/>
            <person name="Koren S."/>
            <person name="Bechman K.B."/>
            <person name="Herman A."/>
            <person name="Abrahante J.E."/>
            <person name="Garbe J."/>
        </authorList>
    </citation>
    <scope>NUCLEOTIDE SEQUENCE</scope>
    <source>
        <strain evidence="1">Duluth1</strain>
        <tissue evidence="1">Whole animal</tissue>
    </source>
</reference>
<accession>A0A9D4EWP1</accession>
<reference evidence="1" key="1">
    <citation type="journal article" date="2019" name="bioRxiv">
        <title>The Genome of the Zebra Mussel, Dreissena polymorpha: A Resource for Invasive Species Research.</title>
        <authorList>
            <person name="McCartney M.A."/>
            <person name="Auch B."/>
            <person name="Kono T."/>
            <person name="Mallez S."/>
            <person name="Zhang Y."/>
            <person name="Obille A."/>
            <person name="Becker A."/>
            <person name="Abrahante J.E."/>
            <person name="Garbe J."/>
            <person name="Badalamenti J.P."/>
            <person name="Herman A."/>
            <person name="Mangelson H."/>
            <person name="Liachko I."/>
            <person name="Sullivan S."/>
            <person name="Sone E.D."/>
            <person name="Koren S."/>
            <person name="Silverstein K.A.T."/>
            <person name="Beckman K.B."/>
            <person name="Gohl D.M."/>
        </authorList>
    </citation>
    <scope>NUCLEOTIDE SEQUENCE</scope>
    <source>
        <strain evidence="1">Duluth1</strain>
        <tissue evidence="1">Whole animal</tissue>
    </source>
</reference>
<name>A0A9D4EWP1_DREPO</name>
<evidence type="ECO:0000313" key="2">
    <source>
        <dbReference type="Proteomes" id="UP000828390"/>
    </source>
</evidence>
<organism evidence="1 2">
    <name type="scientific">Dreissena polymorpha</name>
    <name type="common">Zebra mussel</name>
    <name type="synonym">Mytilus polymorpha</name>
    <dbReference type="NCBI Taxonomy" id="45954"/>
    <lineage>
        <taxon>Eukaryota</taxon>
        <taxon>Metazoa</taxon>
        <taxon>Spiralia</taxon>
        <taxon>Lophotrochozoa</taxon>
        <taxon>Mollusca</taxon>
        <taxon>Bivalvia</taxon>
        <taxon>Autobranchia</taxon>
        <taxon>Heteroconchia</taxon>
        <taxon>Euheterodonta</taxon>
        <taxon>Imparidentia</taxon>
        <taxon>Neoheterodontei</taxon>
        <taxon>Myida</taxon>
        <taxon>Dreissenoidea</taxon>
        <taxon>Dreissenidae</taxon>
        <taxon>Dreissena</taxon>
    </lineage>
</organism>
<dbReference type="Proteomes" id="UP000828390">
    <property type="component" value="Unassembled WGS sequence"/>
</dbReference>
<dbReference type="EMBL" id="JAIWYP010000008">
    <property type="protein sequence ID" value="KAH3786778.1"/>
    <property type="molecule type" value="Genomic_DNA"/>
</dbReference>
<keyword evidence="2" id="KW-1185">Reference proteome</keyword>
<gene>
    <name evidence="1" type="ORF">DPMN_164887</name>
</gene>
<comment type="caution">
    <text evidence="1">The sequence shown here is derived from an EMBL/GenBank/DDBJ whole genome shotgun (WGS) entry which is preliminary data.</text>
</comment>
<sequence length="75" mass="9179">MKMNKRLKQAKIYPSEHLTPLNQDVFNSVRLKKRDTVESAWSRDGKIFYKTRDGRVHRVLYRQYDEWLNLPWPKT</sequence>
<evidence type="ECO:0000313" key="1">
    <source>
        <dbReference type="EMBL" id="KAH3786778.1"/>
    </source>
</evidence>
<dbReference type="AlphaFoldDB" id="A0A9D4EWP1"/>